<evidence type="ECO:0000313" key="3">
    <source>
        <dbReference type="Proteomes" id="UP000199682"/>
    </source>
</evidence>
<feature type="region of interest" description="Disordered" evidence="1">
    <location>
        <begin position="1"/>
        <end position="35"/>
    </location>
</feature>
<dbReference type="Proteomes" id="UP000199682">
    <property type="component" value="Unassembled WGS sequence"/>
</dbReference>
<dbReference type="RefSeq" id="WP_090014922.1">
    <property type="nucleotide sequence ID" value="NZ_FNET01000033.1"/>
</dbReference>
<proteinExistence type="predicted"/>
<evidence type="ECO:0000313" key="2">
    <source>
        <dbReference type="EMBL" id="SDN08037.1"/>
    </source>
</evidence>
<accession>A0A1G9YG82</accession>
<dbReference type="AlphaFoldDB" id="A0A1G9YG82"/>
<dbReference type="EMBL" id="FNET01000033">
    <property type="protein sequence ID" value="SDN08037.1"/>
    <property type="molecule type" value="Genomic_DNA"/>
</dbReference>
<sequence length="83" mass="9197">MSSSQADKPLDESNAVVSQTPETPPDCESGQQETSIDQAVWSYRNKPTRGKNYTFTGHVRYVDGAEAERLRGELAVVIRDLLV</sequence>
<reference evidence="3" key="1">
    <citation type="submission" date="2016-10" db="EMBL/GenBank/DDBJ databases">
        <authorList>
            <person name="Varghese N."/>
            <person name="Submissions S."/>
        </authorList>
    </citation>
    <scope>NUCLEOTIDE SEQUENCE [LARGE SCALE GENOMIC DNA]</scope>
    <source>
        <strain evidence="3">DSM 44796</strain>
    </source>
</reference>
<protein>
    <submittedName>
        <fullName evidence="2">Uncharacterized protein</fullName>
    </submittedName>
</protein>
<evidence type="ECO:0000256" key="1">
    <source>
        <dbReference type="SAM" id="MobiDB-lite"/>
    </source>
</evidence>
<gene>
    <name evidence="2" type="ORF">SAMN04488074_13353</name>
</gene>
<organism evidence="2 3">
    <name type="scientific">Lentzea albidocapillata subsp. violacea</name>
    <dbReference type="NCBI Taxonomy" id="128104"/>
    <lineage>
        <taxon>Bacteria</taxon>
        <taxon>Bacillati</taxon>
        <taxon>Actinomycetota</taxon>
        <taxon>Actinomycetes</taxon>
        <taxon>Pseudonocardiales</taxon>
        <taxon>Pseudonocardiaceae</taxon>
        <taxon>Lentzea</taxon>
    </lineage>
</organism>
<name>A0A1G9YG82_9PSEU</name>